<sequence length="39" mass="4489">MNSSSSYVDGNSFNPSISILGILSLKDWWFKLKKKQIKK</sequence>
<protein>
    <submittedName>
        <fullName evidence="1">Uncharacterized protein</fullName>
    </submittedName>
</protein>
<name>A0A381WZ19_9ZZZZ</name>
<dbReference type="AlphaFoldDB" id="A0A381WZ19"/>
<organism evidence="1">
    <name type="scientific">marine metagenome</name>
    <dbReference type="NCBI Taxonomy" id="408172"/>
    <lineage>
        <taxon>unclassified sequences</taxon>
        <taxon>metagenomes</taxon>
        <taxon>ecological metagenomes</taxon>
    </lineage>
</organism>
<evidence type="ECO:0000313" key="1">
    <source>
        <dbReference type="EMBL" id="SVA57193.1"/>
    </source>
</evidence>
<accession>A0A381WZ19</accession>
<reference evidence="1" key="1">
    <citation type="submission" date="2018-05" db="EMBL/GenBank/DDBJ databases">
        <authorList>
            <person name="Lanie J.A."/>
            <person name="Ng W.-L."/>
            <person name="Kazmierczak K.M."/>
            <person name="Andrzejewski T.M."/>
            <person name="Davidsen T.M."/>
            <person name="Wayne K.J."/>
            <person name="Tettelin H."/>
            <person name="Glass J.I."/>
            <person name="Rusch D."/>
            <person name="Podicherti R."/>
            <person name="Tsui H.-C.T."/>
            <person name="Winkler M.E."/>
        </authorList>
    </citation>
    <scope>NUCLEOTIDE SEQUENCE</scope>
</reference>
<proteinExistence type="predicted"/>
<dbReference type="EMBL" id="UINC01013198">
    <property type="protein sequence ID" value="SVA57193.1"/>
    <property type="molecule type" value="Genomic_DNA"/>
</dbReference>
<gene>
    <name evidence="1" type="ORF">METZ01_LOCUS110047</name>
</gene>